<evidence type="ECO:0000313" key="2">
    <source>
        <dbReference type="EMBL" id="RCI15255.1"/>
    </source>
</evidence>
<comment type="caution">
    <text evidence="2">The sequence shown here is derived from an EMBL/GenBank/DDBJ whole genome shotgun (WGS) entry which is preliminary data.</text>
</comment>
<feature type="compositionally biased region" description="Low complexity" evidence="1">
    <location>
        <begin position="24"/>
        <end position="39"/>
    </location>
</feature>
<dbReference type="Proteomes" id="UP000253664">
    <property type="component" value="Unassembled WGS sequence"/>
</dbReference>
<protein>
    <submittedName>
        <fullName evidence="2">Uncharacterized protein</fullName>
    </submittedName>
</protein>
<dbReference type="EMBL" id="LKCN02000003">
    <property type="protein sequence ID" value="RCI15255.1"/>
    <property type="molecule type" value="Genomic_DNA"/>
</dbReference>
<organism evidence="2 3">
    <name type="scientific">Ophiocordyceps polyrhachis-furcata BCC 54312</name>
    <dbReference type="NCBI Taxonomy" id="1330021"/>
    <lineage>
        <taxon>Eukaryota</taxon>
        <taxon>Fungi</taxon>
        <taxon>Dikarya</taxon>
        <taxon>Ascomycota</taxon>
        <taxon>Pezizomycotina</taxon>
        <taxon>Sordariomycetes</taxon>
        <taxon>Hypocreomycetidae</taxon>
        <taxon>Hypocreales</taxon>
        <taxon>Ophiocordycipitaceae</taxon>
        <taxon>Ophiocordyceps</taxon>
    </lineage>
</organism>
<dbReference type="AlphaFoldDB" id="A0A367LLE2"/>
<name>A0A367LLE2_9HYPO</name>
<feature type="region of interest" description="Disordered" evidence="1">
    <location>
        <begin position="24"/>
        <end position="44"/>
    </location>
</feature>
<reference evidence="2 3" key="1">
    <citation type="journal article" date="2015" name="BMC Genomics">
        <title>Insights from the genome of Ophiocordyceps polyrhachis-furcata to pathogenicity and host specificity in insect fungi.</title>
        <authorList>
            <person name="Wichadakul D."/>
            <person name="Kobmoo N."/>
            <person name="Ingsriswang S."/>
            <person name="Tangphatsornruang S."/>
            <person name="Chantasingh D."/>
            <person name="Luangsa-ard J.J."/>
            <person name="Eurwilaichitr L."/>
        </authorList>
    </citation>
    <scope>NUCLEOTIDE SEQUENCE [LARGE SCALE GENOMIC DNA]</scope>
    <source>
        <strain evidence="2 3">BCC 54312</strain>
    </source>
</reference>
<gene>
    <name evidence="2" type="ORF">L249_6696</name>
</gene>
<evidence type="ECO:0000256" key="1">
    <source>
        <dbReference type="SAM" id="MobiDB-lite"/>
    </source>
</evidence>
<keyword evidence="3" id="KW-1185">Reference proteome</keyword>
<accession>A0A367LLE2</accession>
<sequence length="277" mass="31575">MDKSYIHMPVPAGQPPGLFTNLPSAGGYSQGQNNNQQSQEMEAATLRHHQRERHMRSFVEISSKINHQRCHGKSQHEKGQMLQPRKHCLVHLGRRPNLTIAMRDAVKALPVSRLGTRSRLHLADTTAEMSNVLTPGAGRAVVFLSDYMIPSFIKVHDVNLHWPDSSFENTGGDQLWQPRFPMVTTMAMPSRPRASFHIYSYRLQHRALNIDPSKPITMKHVRSFLSPVLRPVTRCHVGFDGKRCEAEYHRQLQQVDEFTLRCKFADMKTHQEPSAAS</sequence>
<evidence type="ECO:0000313" key="3">
    <source>
        <dbReference type="Proteomes" id="UP000253664"/>
    </source>
</evidence>
<proteinExistence type="predicted"/>